<reference evidence="1 2" key="1">
    <citation type="submission" date="2018-09" db="EMBL/GenBank/DDBJ databases">
        <title>Genomic investigation of the strawberry pathogen Phytophthora fragariae indicates pathogenicity is determined by transcriptional variation in three key races.</title>
        <authorList>
            <person name="Adams T.M."/>
            <person name="Armitage A.D."/>
            <person name="Sobczyk M.K."/>
            <person name="Bates H.J."/>
            <person name="Dunwell J.M."/>
            <person name="Nellist C.F."/>
            <person name="Harrison R.J."/>
        </authorList>
    </citation>
    <scope>NUCLEOTIDE SEQUENCE [LARGE SCALE GENOMIC DNA]</scope>
    <source>
        <strain evidence="1 2">SCRP249</strain>
    </source>
</reference>
<dbReference type="Proteomes" id="UP000429607">
    <property type="component" value="Unassembled WGS sequence"/>
</dbReference>
<gene>
    <name evidence="1" type="ORF">PR001_g32122</name>
</gene>
<name>A0A6A3GE52_9STRA</name>
<comment type="caution">
    <text evidence="1">The sequence shown here is derived from an EMBL/GenBank/DDBJ whole genome shotgun (WGS) entry which is preliminary data.</text>
</comment>
<dbReference type="EMBL" id="QXFV01009200">
    <property type="protein sequence ID" value="KAE8955403.1"/>
    <property type="molecule type" value="Genomic_DNA"/>
</dbReference>
<accession>A0A6A3GE52</accession>
<dbReference type="AlphaFoldDB" id="A0A6A3GE52"/>
<protein>
    <submittedName>
        <fullName evidence="1">Uncharacterized protein</fullName>
    </submittedName>
</protein>
<organism evidence="1 2">
    <name type="scientific">Phytophthora rubi</name>
    <dbReference type="NCBI Taxonomy" id="129364"/>
    <lineage>
        <taxon>Eukaryota</taxon>
        <taxon>Sar</taxon>
        <taxon>Stramenopiles</taxon>
        <taxon>Oomycota</taxon>
        <taxon>Peronosporomycetes</taxon>
        <taxon>Peronosporales</taxon>
        <taxon>Peronosporaceae</taxon>
        <taxon>Phytophthora</taxon>
    </lineage>
</organism>
<evidence type="ECO:0000313" key="1">
    <source>
        <dbReference type="EMBL" id="KAE8955403.1"/>
    </source>
</evidence>
<evidence type="ECO:0000313" key="2">
    <source>
        <dbReference type="Proteomes" id="UP000429607"/>
    </source>
</evidence>
<proteinExistence type="predicted"/>
<sequence length="48" mass="5532">MNFTNTIVATTLIGAFIFRHHFESINFQYVVLGMGYSTTMYMYDRTGA</sequence>